<name>A0A1G8BS02_9FIRM</name>
<sequence length="67" mass="7714">MTKTDNEADYKAHLQEHMDNTVANLKEAEDYLEKHAGELTAAKRHLIEDQNERRKESIKGFTLGKNS</sequence>
<dbReference type="EMBL" id="FNCP01000012">
    <property type="protein sequence ID" value="SDH35854.1"/>
    <property type="molecule type" value="Genomic_DNA"/>
</dbReference>
<evidence type="ECO:0000256" key="1">
    <source>
        <dbReference type="SAM" id="MobiDB-lite"/>
    </source>
</evidence>
<accession>A0A1G8BS02</accession>
<gene>
    <name evidence="2" type="ORF">SAMN05443529_112104</name>
</gene>
<dbReference type="RefSeq" id="WP_092333488.1">
    <property type="nucleotide sequence ID" value="NZ_FNCP01000012.1"/>
</dbReference>
<keyword evidence="3" id="KW-1185">Reference proteome</keyword>
<feature type="region of interest" description="Disordered" evidence="1">
    <location>
        <begin position="46"/>
        <end position="67"/>
    </location>
</feature>
<reference evidence="3" key="1">
    <citation type="submission" date="2016-10" db="EMBL/GenBank/DDBJ databases">
        <authorList>
            <person name="Varghese N."/>
            <person name="Submissions S."/>
        </authorList>
    </citation>
    <scope>NUCLEOTIDE SEQUENCE [LARGE SCALE GENOMIC DNA]</scope>
    <source>
        <strain evidence="3">DSM 8344</strain>
    </source>
</reference>
<dbReference type="Pfam" id="PF19824">
    <property type="entry name" value="Tlp"/>
    <property type="match status" value="1"/>
</dbReference>
<proteinExistence type="predicted"/>
<dbReference type="Proteomes" id="UP000198656">
    <property type="component" value="Unassembled WGS sequence"/>
</dbReference>
<dbReference type="InterPro" id="IPR017524">
    <property type="entry name" value="SASP_thioredoxin-like"/>
</dbReference>
<evidence type="ECO:0000313" key="2">
    <source>
        <dbReference type="EMBL" id="SDH35854.1"/>
    </source>
</evidence>
<dbReference type="AlphaFoldDB" id="A0A1G8BS02"/>
<feature type="compositionally biased region" description="Basic and acidic residues" evidence="1">
    <location>
        <begin position="46"/>
        <end position="58"/>
    </location>
</feature>
<protein>
    <submittedName>
        <fullName evidence="2">Small acid-soluble spore protein (Thioredoxin-like protein)</fullName>
    </submittedName>
</protein>
<organism evidence="2 3">
    <name type="scientific">Desulfosporosinus hippei DSM 8344</name>
    <dbReference type="NCBI Taxonomy" id="1121419"/>
    <lineage>
        <taxon>Bacteria</taxon>
        <taxon>Bacillati</taxon>
        <taxon>Bacillota</taxon>
        <taxon>Clostridia</taxon>
        <taxon>Eubacteriales</taxon>
        <taxon>Desulfitobacteriaceae</taxon>
        <taxon>Desulfosporosinus</taxon>
    </lineage>
</organism>
<evidence type="ECO:0000313" key="3">
    <source>
        <dbReference type="Proteomes" id="UP000198656"/>
    </source>
</evidence>
<dbReference type="OrthoDB" id="1799076at2"/>